<proteinExistence type="predicted"/>
<evidence type="ECO:0000313" key="7">
    <source>
        <dbReference type="Proteomes" id="UP000678499"/>
    </source>
</evidence>
<dbReference type="Proteomes" id="UP000678499">
    <property type="component" value="Unassembled WGS sequence"/>
</dbReference>
<dbReference type="AlphaFoldDB" id="A0A7R9BPB4"/>
<keyword evidence="2" id="KW-0862">Zinc</keyword>
<sequence length="127" mass="13988">MSARVVVFFLGAAIGAVIAAITTYRETKRRQAQDLRPGPDGPPPDFPDLDAKLKDIDARETELRRRQTPQDDPAKKASDPTCDVCESMEAKFGLSCGHCRLCPKCVSDLKRCPKCLGPVEWPVDCVE</sequence>
<evidence type="ECO:0000256" key="1">
    <source>
        <dbReference type="ARBA" id="ARBA00022771"/>
    </source>
</evidence>
<evidence type="ECO:0000256" key="4">
    <source>
        <dbReference type="SAM" id="MobiDB-lite"/>
    </source>
</evidence>
<evidence type="ECO:0000313" key="6">
    <source>
        <dbReference type="EMBL" id="CAD7277656.1"/>
    </source>
</evidence>
<keyword evidence="1 3" id="KW-0479">Metal-binding</keyword>
<evidence type="ECO:0000256" key="2">
    <source>
        <dbReference type="ARBA" id="ARBA00022833"/>
    </source>
</evidence>
<organism evidence="6">
    <name type="scientific">Notodromas monacha</name>
    <dbReference type="NCBI Taxonomy" id="399045"/>
    <lineage>
        <taxon>Eukaryota</taxon>
        <taxon>Metazoa</taxon>
        <taxon>Ecdysozoa</taxon>
        <taxon>Arthropoda</taxon>
        <taxon>Crustacea</taxon>
        <taxon>Oligostraca</taxon>
        <taxon>Ostracoda</taxon>
        <taxon>Podocopa</taxon>
        <taxon>Podocopida</taxon>
        <taxon>Cypridocopina</taxon>
        <taxon>Cypridoidea</taxon>
        <taxon>Cyprididae</taxon>
        <taxon>Notodromas</taxon>
    </lineage>
</organism>
<gene>
    <name evidence="6" type="ORF">NMOB1V02_LOCUS5384</name>
</gene>
<accession>A0A7R9BPB4</accession>
<dbReference type="Gene3D" id="3.30.40.10">
    <property type="entry name" value="Zinc/RING finger domain, C3HC4 (zinc finger)"/>
    <property type="match status" value="1"/>
</dbReference>
<keyword evidence="1 3" id="KW-0863">Zinc-finger</keyword>
<dbReference type="InterPro" id="IPR001841">
    <property type="entry name" value="Znf_RING"/>
</dbReference>
<feature type="region of interest" description="Disordered" evidence="4">
    <location>
        <begin position="28"/>
        <end position="81"/>
    </location>
</feature>
<keyword evidence="7" id="KW-1185">Reference proteome</keyword>
<feature type="compositionally biased region" description="Basic and acidic residues" evidence="4">
    <location>
        <begin position="49"/>
        <end position="78"/>
    </location>
</feature>
<name>A0A7R9BPB4_9CRUS</name>
<feature type="domain" description="RING-type" evidence="5">
    <location>
        <begin position="82"/>
        <end position="115"/>
    </location>
</feature>
<protein>
    <recommendedName>
        <fullName evidence="5">RING-type domain-containing protein</fullName>
    </recommendedName>
</protein>
<dbReference type="EMBL" id="CAJPEX010000970">
    <property type="protein sequence ID" value="CAG0917808.1"/>
    <property type="molecule type" value="Genomic_DNA"/>
</dbReference>
<dbReference type="GO" id="GO:0008270">
    <property type="term" value="F:zinc ion binding"/>
    <property type="evidence" value="ECO:0007669"/>
    <property type="project" value="UniProtKB-KW"/>
</dbReference>
<dbReference type="PROSITE" id="PS50089">
    <property type="entry name" value="ZF_RING_2"/>
    <property type="match status" value="1"/>
</dbReference>
<reference evidence="6" key="1">
    <citation type="submission" date="2020-11" db="EMBL/GenBank/DDBJ databases">
        <authorList>
            <person name="Tran Van P."/>
        </authorList>
    </citation>
    <scope>NUCLEOTIDE SEQUENCE</scope>
</reference>
<evidence type="ECO:0000256" key="3">
    <source>
        <dbReference type="PROSITE-ProRule" id="PRU00175"/>
    </source>
</evidence>
<dbReference type="InterPro" id="IPR013083">
    <property type="entry name" value="Znf_RING/FYVE/PHD"/>
</dbReference>
<dbReference type="EMBL" id="OA883007">
    <property type="protein sequence ID" value="CAD7277656.1"/>
    <property type="molecule type" value="Genomic_DNA"/>
</dbReference>
<evidence type="ECO:0000259" key="5">
    <source>
        <dbReference type="PROSITE" id="PS50089"/>
    </source>
</evidence>